<dbReference type="AlphaFoldDB" id="A0A8J8AZT0"/>
<protein>
    <submittedName>
        <fullName evidence="1">Uncharacterized protein</fullName>
    </submittedName>
</protein>
<comment type="caution">
    <text evidence="1">The sequence shown here is derived from an EMBL/GenBank/DDBJ whole genome shotgun (WGS) entry which is preliminary data.</text>
</comment>
<reference evidence="2 3" key="1">
    <citation type="journal article" date="2021" name="Microbiol. Resour. Announc.">
        <title>Draft Genome Sequence of Coralloluteibacterium stylophorae LMG 29479T.</title>
        <authorList>
            <person name="Karlyshev A.V."/>
            <person name="Kudryashova E.B."/>
            <person name="Ariskina E.V."/>
            <person name="Conroy A.P."/>
            <person name="Abidueva E.Y."/>
        </authorList>
    </citation>
    <scope>NUCLEOTIDE SEQUENCE [LARGE SCALE GENOMIC DNA]</scope>
    <source>
        <strain evidence="2 3">LMG 29479</strain>
    </source>
</reference>
<reference evidence="1" key="2">
    <citation type="submission" date="2021-04" db="EMBL/GenBank/DDBJ databases">
        <authorList>
            <person name="Karlyshev A.V."/>
        </authorList>
    </citation>
    <scope>NUCLEOTIDE SEQUENCE</scope>
    <source>
        <strain evidence="1">LMG 29479</strain>
    </source>
</reference>
<sequence>MSLVFKVLMTLRARALSRQAREIRRVVEALPREARLAAAEHATAEMDKAGRLQCPHLHGADGVPPLQPWSDVAEQAVARTQSGALQLKVKGVAQWIAVAYYETLNSPHPGLAGVHREVLGMLGDLKGSYAARAAREHEIEVATA</sequence>
<name>A0A8J8AZT0_9GAMM</name>
<evidence type="ECO:0000313" key="1">
    <source>
        <dbReference type="EMBL" id="MBR0562598.1"/>
    </source>
</evidence>
<evidence type="ECO:0000313" key="2">
    <source>
        <dbReference type="EMBL" id="MBS7456360.1"/>
    </source>
</evidence>
<keyword evidence="3" id="KW-1185">Reference proteome</keyword>
<dbReference type="Proteomes" id="UP000675747">
    <property type="component" value="Unassembled WGS sequence"/>
</dbReference>
<proteinExistence type="predicted"/>
<organism evidence="1">
    <name type="scientific">Coralloluteibacterium stylophorae</name>
    <dbReference type="NCBI Taxonomy" id="1776034"/>
    <lineage>
        <taxon>Bacteria</taxon>
        <taxon>Pseudomonadati</taxon>
        <taxon>Pseudomonadota</taxon>
        <taxon>Gammaproteobacteria</taxon>
        <taxon>Lysobacterales</taxon>
        <taxon>Lysobacteraceae</taxon>
        <taxon>Coralloluteibacterium</taxon>
    </lineage>
</organism>
<gene>
    <name evidence="2" type="ORF">KB893_004315</name>
    <name evidence="1" type="ORF">KB893_08720</name>
</gene>
<dbReference type="EMBL" id="JAGQFT010000062">
    <property type="protein sequence ID" value="MBR0562598.1"/>
    <property type="molecule type" value="Genomic_DNA"/>
</dbReference>
<dbReference type="RefSeq" id="WP_211926537.1">
    <property type="nucleotide sequence ID" value="NZ_JAGQFT020000002.1"/>
</dbReference>
<evidence type="ECO:0000313" key="3">
    <source>
        <dbReference type="Proteomes" id="UP000675747"/>
    </source>
</evidence>
<accession>A0A8J8AZT0</accession>
<dbReference type="EMBL" id="JAGQFT020000002">
    <property type="protein sequence ID" value="MBS7456360.1"/>
    <property type="molecule type" value="Genomic_DNA"/>
</dbReference>